<accession>A0A1U1PS73</accession>
<evidence type="ECO:0000313" key="2">
    <source>
        <dbReference type="Proteomes" id="UP000190074"/>
    </source>
</evidence>
<dbReference type="Proteomes" id="UP000190074">
    <property type="component" value="Unassembled WGS sequence"/>
</dbReference>
<protein>
    <submittedName>
        <fullName evidence="1">Uncharacterized protein</fullName>
    </submittedName>
</protein>
<sequence length="198" mass="22664">MEQLRQARFGRLDPNWRSNLQSISAQFAATGVQADAESTAIAELQNLPLMPWEPNQAPWRQSLDSWYAVAHKTLALDYVNQVQIHLNSMRDADMVGPLALTGILAEKILDTVSPHDNRGDDTRRTREWTYIGQRTSLTGSYLAGLSAGGVNVDWRGWYIEQIARWPQDHPILGRFRAEIQHGRYEFLPEYWMNEQTPS</sequence>
<proteinExistence type="predicted"/>
<dbReference type="EMBL" id="FVGW01000015">
    <property type="protein sequence ID" value="SKM80205.1"/>
    <property type="molecule type" value="Genomic_DNA"/>
</dbReference>
<organism evidence="1 2">
    <name type="scientific">Mycobacteroides abscessus subsp. massiliense</name>
    <dbReference type="NCBI Taxonomy" id="1962118"/>
    <lineage>
        <taxon>Bacteria</taxon>
        <taxon>Bacillati</taxon>
        <taxon>Actinomycetota</taxon>
        <taxon>Actinomycetes</taxon>
        <taxon>Mycobacteriales</taxon>
        <taxon>Mycobacteriaceae</taxon>
        <taxon>Mycobacteroides</taxon>
        <taxon>Mycobacteroides abscessus</taxon>
    </lineage>
</organism>
<name>A0A1U1PS73_9MYCO</name>
<evidence type="ECO:0000313" key="1">
    <source>
        <dbReference type="EMBL" id="SKM80205.1"/>
    </source>
</evidence>
<gene>
    <name evidence="1" type="ORF">SAMEA2259716_05114</name>
</gene>
<reference evidence="1 2" key="1">
    <citation type="submission" date="2016-11" db="EMBL/GenBank/DDBJ databases">
        <authorList>
            <consortium name="Pathogen Informatics"/>
        </authorList>
    </citation>
    <scope>NUCLEOTIDE SEQUENCE [LARGE SCALE GENOMIC DNA]</scope>
    <source>
        <strain evidence="1 2">911</strain>
    </source>
</reference>
<dbReference type="AlphaFoldDB" id="A0A1U1PS73"/>